<dbReference type="Pfam" id="PF00662">
    <property type="entry name" value="Proton_antipo_N"/>
    <property type="match status" value="1"/>
</dbReference>
<feature type="transmembrane region" description="Helical" evidence="10">
    <location>
        <begin position="716"/>
        <end position="734"/>
    </location>
</feature>
<evidence type="ECO:0000256" key="5">
    <source>
        <dbReference type="ARBA" id="ARBA00022692"/>
    </source>
</evidence>
<dbReference type="Pfam" id="PF00361">
    <property type="entry name" value="Proton_antipo_M"/>
    <property type="match status" value="1"/>
</dbReference>
<evidence type="ECO:0000313" key="15">
    <source>
        <dbReference type="EMBL" id="MFD2516037.1"/>
    </source>
</evidence>
<evidence type="ECO:0000259" key="14">
    <source>
        <dbReference type="Pfam" id="PF20501"/>
    </source>
</evidence>
<feature type="transmembrane region" description="Helical" evidence="10">
    <location>
        <begin position="471"/>
        <end position="489"/>
    </location>
</feature>
<organism evidence="15 16">
    <name type="scientific">Pontibacter locisalis</name>
    <dbReference type="NCBI Taxonomy" id="1719035"/>
    <lineage>
        <taxon>Bacteria</taxon>
        <taxon>Pseudomonadati</taxon>
        <taxon>Bacteroidota</taxon>
        <taxon>Cytophagia</taxon>
        <taxon>Cytophagales</taxon>
        <taxon>Hymenobacteraceae</taxon>
        <taxon>Pontibacter</taxon>
    </lineage>
</organism>
<keyword evidence="4" id="KW-1003">Cell membrane</keyword>
<feature type="domain" description="NADH-Ubiquinone oxidoreductase (complex I) chain 5 N-terminal" evidence="12">
    <location>
        <begin position="34"/>
        <end position="79"/>
    </location>
</feature>
<feature type="transmembrane region" description="Helical" evidence="10">
    <location>
        <begin position="211"/>
        <end position="227"/>
    </location>
</feature>
<evidence type="ECO:0000256" key="6">
    <source>
        <dbReference type="ARBA" id="ARBA00022989"/>
    </source>
</evidence>
<feature type="transmembrane region" description="Helical" evidence="10">
    <location>
        <begin position="174"/>
        <end position="199"/>
    </location>
</feature>
<evidence type="ECO:0000259" key="12">
    <source>
        <dbReference type="Pfam" id="PF00662"/>
    </source>
</evidence>
<dbReference type="InterPro" id="IPR025383">
    <property type="entry name" value="MrpA_C/MbhD"/>
</dbReference>
<accession>A0ABW5IQU4</accession>
<feature type="transmembrane region" description="Helical" evidence="10">
    <location>
        <begin position="574"/>
        <end position="592"/>
    </location>
</feature>
<comment type="caution">
    <text evidence="15">The sequence shown here is derived from an EMBL/GenBank/DDBJ whole genome shotgun (WGS) entry which is preliminary data.</text>
</comment>
<feature type="domain" description="NADH:quinone oxidoreductase/Mrp antiporter transmembrane" evidence="11">
    <location>
        <begin position="95"/>
        <end position="381"/>
    </location>
</feature>
<protein>
    <submittedName>
        <fullName evidence="15">Hydrogen gas-evolving membrane-bound hydrogenase subunit E</fullName>
    </submittedName>
</protein>
<feature type="transmembrane region" description="Helical" evidence="10">
    <location>
        <begin position="266"/>
        <end position="287"/>
    </location>
</feature>
<keyword evidence="8 10" id="KW-0472">Membrane</keyword>
<keyword evidence="7" id="KW-0406">Ion transport</keyword>
<evidence type="ECO:0000256" key="10">
    <source>
        <dbReference type="SAM" id="Phobius"/>
    </source>
</evidence>
<name>A0ABW5IQU4_9BACT</name>
<feature type="transmembrane region" description="Helical" evidence="10">
    <location>
        <begin position="45"/>
        <end position="67"/>
    </location>
</feature>
<feature type="domain" description="MrpA C-terminal/MbhE" evidence="14">
    <location>
        <begin position="657"/>
        <end position="736"/>
    </location>
</feature>
<evidence type="ECO:0000256" key="2">
    <source>
        <dbReference type="ARBA" id="ARBA00022448"/>
    </source>
</evidence>
<sequence length="742" mass="81612">MALLAFAVFTYLCLLLPVVLQQEFIIQSHTWVPALAVNLNFRLDGLSLLFALLISFFGFLVMIYASGYLEDHPFLGRFYMYLGLFMTAMLGLVSADNIFLLFIFWEVTSITSFLLIGFNNDLEKSRVAAWQALLVTGLGGLALMAGLVLLGFAGGSFTFSSLFQSKQVVLESPLFLPALLLILLGCFTKSAQFPFHFWLPNAMQAPTPVSAYLHSATMVKAGIYLLARLSPLFATSEVWQYTLITIGGITALLGAFLALQHSDLKAILAYTTISALGLMVTMLGIGTGVALKAMLVFLLAHALYKGTMFLVAGAVDHSAGTRDFNQLKGLAKNMPVTALGATLASLSMAGLMPFFGFIGKELIYEAALESSLFVWVVFSLTFLTGVTFVTVAILLSYSIFWKSAGAPTYVEHSPTPALFVPPLILGIAGLALGLMPGPVVTPILERAVQSVSGENLLKLKLVLWHGVTKELGLSVLTLLLGLLLYKYLYQVQQQMVPMMKKVYAYGPDAIYHRFFTLFLKGAKGLISAIQSGYLRSYIIFIILFFSALTFIVIWKDISHLTMVTWGDKIREIRIYELVIYFLVITALFYLLGTRSRLTSIVVMGLIGYSAALFYILFGAPDVAATQLLIETLTVVIFVLLLHKLPAFVYLSHQFKKYKFIAIAILFGSVMTYTMLLVQEHAVSSDLKEFYGKASLVQAHGRNIVNVILVDFRALDTLGEIIVLAVAALGIYALLRLKKDKNE</sequence>
<feature type="transmembrane region" description="Helical" evidence="10">
    <location>
        <begin position="74"/>
        <end position="92"/>
    </location>
</feature>
<feature type="transmembrane region" description="Helical" evidence="10">
    <location>
        <begin position="130"/>
        <end position="154"/>
    </location>
</feature>
<keyword evidence="16" id="KW-1185">Reference proteome</keyword>
<evidence type="ECO:0000256" key="1">
    <source>
        <dbReference type="ARBA" id="ARBA00004651"/>
    </source>
</evidence>
<reference evidence="16" key="1">
    <citation type="journal article" date="2019" name="Int. J. Syst. Evol. Microbiol.">
        <title>The Global Catalogue of Microorganisms (GCM) 10K type strain sequencing project: providing services to taxonomists for standard genome sequencing and annotation.</title>
        <authorList>
            <consortium name="The Broad Institute Genomics Platform"/>
            <consortium name="The Broad Institute Genome Sequencing Center for Infectious Disease"/>
            <person name="Wu L."/>
            <person name="Ma J."/>
        </authorList>
    </citation>
    <scope>NUCLEOTIDE SEQUENCE [LARGE SCALE GENOMIC DNA]</scope>
    <source>
        <strain evidence="16">KCTC 42498</strain>
    </source>
</reference>
<comment type="subcellular location">
    <subcellularLocation>
        <location evidence="1">Cell membrane</location>
        <topology evidence="1">Multi-pass membrane protein</topology>
    </subcellularLocation>
    <subcellularLocation>
        <location evidence="9">Membrane</location>
        <topology evidence="9">Multi-pass membrane protein</topology>
    </subcellularLocation>
</comment>
<proteinExistence type="predicted"/>
<dbReference type="EMBL" id="JBHULU010000037">
    <property type="protein sequence ID" value="MFD2516037.1"/>
    <property type="molecule type" value="Genomic_DNA"/>
</dbReference>
<dbReference type="InterPro" id="IPR050616">
    <property type="entry name" value="CPA3_Na-H_Antiporter_A"/>
</dbReference>
<feature type="transmembrane region" description="Helical" evidence="10">
    <location>
        <begin position="373"/>
        <end position="397"/>
    </location>
</feature>
<evidence type="ECO:0000313" key="16">
    <source>
        <dbReference type="Proteomes" id="UP001597544"/>
    </source>
</evidence>
<keyword evidence="6 10" id="KW-1133">Transmembrane helix</keyword>
<feature type="transmembrane region" description="Helical" evidence="10">
    <location>
        <begin position="623"/>
        <end position="645"/>
    </location>
</feature>
<dbReference type="Proteomes" id="UP001597544">
    <property type="component" value="Unassembled WGS sequence"/>
</dbReference>
<feature type="transmembrane region" description="Helical" evidence="10">
    <location>
        <begin position="599"/>
        <end position="617"/>
    </location>
</feature>
<feature type="transmembrane region" description="Helical" evidence="10">
    <location>
        <begin position="239"/>
        <end position="259"/>
    </location>
</feature>
<feature type="transmembrane region" description="Helical" evidence="10">
    <location>
        <begin position="657"/>
        <end position="677"/>
    </location>
</feature>
<dbReference type="Pfam" id="PF20501">
    <property type="entry name" value="MbhE"/>
    <property type="match status" value="1"/>
</dbReference>
<dbReference type="PANTHER" id="PTHR43373:SF1">
    <property type="entry name" value="NA(+)_H(+) ANTIPORTER SUBUNIT A"/>
    <property type="match status" value="1"/>
</dbReference>
<feature type="transmembrane region" description="Helical" evidence="10">
    <location>
        <begin position="533"/>
        <end position="554"/>
    </location>
</feature>
<feature type="transmembrane region" description="Helical" evidence="10">
    <location>
        <begin position="336"/>
        <end position="358"/>
    </location>
</feature>
<evidence type="ECO:0000256" key="9">
    <source>
        <dbReference type="RuleBase" id="RU000320"/>
    </source>
</evidence>
<dbReference type="InterPro" id="IPR001750">
    <property type="entry name" value="ND/Mrp_TM"/>
</dbReference>
<dbReference type="PRINTS" id="PR01434">
    <property type="entry name" value="NADHDHGNASE5"/>
</dbReference>
<dbReference type="InterPro" id="IPR001516">
    <property type="entry name" value="Proton_antipo_N"/>
</dbReference>
<dbReference type="PANTHER" id="PTHR43373">
    <property type="entry name" value="NA(+)/H(+) ANTIPORTER SUBUNIT"/>
    <property type="match status" value="1"/>
</dbReference>
<evidence type="ECO:0000256" key="8">
    <source>
        <dbReference type="ARBA" id="ARBA00023136"/>
    </source>
</evidence>
<dbReference type="InterPro" id="IPR046806">
    <property type="entry name" value="MrpA_C/MbhE"/>
</dbReference>
<dbReference type="RefSeq" id="WP_377512051.1">
    <property type="nucleotide sequence ID" value="NZ_JBHULU010000037.1"/>
</dbReference>
<evidence type="ECO:0000259" key="11">
    <source>
        <dbReference type="Pfam" id="PF00361"/>
    </source>
</evidence>
<keyword evidence="2" id="KW-0813">Transport</keyword>
<feature type="transmembrane region" description="Helical" evidence="10">
    <location>
        <begin position="293"/>
        <end position="315"/>
    </location>
</feature>
<feature type="transmembrane region" description="Helical" evidence="10">
    <location>
        <begin position="417"/>
        <end position="435"/>
    </location>
</feature>
<feature type="domain" description="MrpA C-terminal/MbhD" evidence="13">
    <location>
        <begin position="582"/>
        <end position="645"/>
    </location>
</feature>
<gene>
    <name evidence="15" type="primary">mbhE</name>
    <name evidence="15" type="ORF">ACFSRY_19345</name>
</gene>
<evidence type="ECO:0000259" key="13">
    <source>
        <dbReference type="Pfam" id="PF13244"/>
    </source>
</evidence>
<keyword evidence="5 9" id="KW-0812">Transmembrane</keyword>
<evidence type="ECO:0000256" key="4">
    <source>
        <dbReference type="ARBA" id="ARBA00022475"/>
    </source>
</evidence>
<dbReference type="Pfam" id="PF13244">
    <property type="entry name" value="MbhD"/>
    <property type="match status" value="1"/>
</dbReference>
<evidence type="ECO:0000256" key="3">
    <source>
        <dbReference type="ARBA" id="ARBA00022449"/>
    </source>
</evidence>
<evidence type="ECO:0000256" key="7">
    <source>
        <dbReference type="ARBA" id="ARBA00023065"/>
    </source>
</evidence>
<keyword evidence="3" id="KW-0050">Antiport</keyword>
<feature type="transmembrane region" description="Helical" evidence="10">
    <location>
        <begin position="98"/>
        <end position="118"/>
    </location>
</feature>